<protein>
    <submittedName>
        <fullName evidence="1">Uncharacterized protein</fullName>
    </submittedName>
</protein>
<sequence length="119" mass="13129">MRLSLTSALKALEPVCATSTALARWYAEQPAVRRLWAIQATDGPALRVIVMLEPSLDGDEISPAWMAHGSRWARDLRERLTGTVQLERIDGPLPEEFEIDGEGTVLSALCWRDSTAPQA</sequence>
<accession>A0A2N8K964</accession>
<name>A0A2N8K964_9BURK</name>
<proteinExistence type="predicted"/>
<dbReference type="Proteomes" id="UP000235994">
    <property type="component" value="Unassembled WGS sequence"/>
</dbReference>
<evidence type="ECO:0000313" key="2">
    <source>
        <dbReference type="Proteomes" id="UP000235994"/>
    </source>
</evidence>
<keyword evidence="2" id="KW-1185">Reference proteome</keyword>
<dbReference type="EMBL" id="POQS01000013">
    <property type="protein sequence ID" value="PND29990.1"/>
    <property type="molecule type" value="Genomic_DNA"/>
</dbReference>
<dbReference type="AlphaFoldDB" id="A0A2N8K964"/>
<gene>
    <name evidence="1" type="ORF">C1I89_31535</name>
</gene>
<organism evidence="1 2">
    <name type="scientific">Achromobacter pulmonis</name>
    <dbReference type="NCBI Taxonomy" id="1389932"/>
    <lineage>
        <taxon>Bacteria</taxon>
        <taxon>Pseudomonadati</taxon>
        <taxon>Pseudomonadota</taxon>
        <taxon>Betaproteobacteria</taxon>
        <taxon>Burkholderiales</taxon>
        <taxon>Alcaligenaceae</taxon>
        <taxon>Achromobacter</taxon>
    </lineage>
</organism>
<reference evidence="1 2" key="1">
    <citation type="submission" date="2018-01" db="EMBL/GenBank/DDBJ databases">
        <title>The draft genome of an aniline degradation strain ANB-1.</title>
        <authorList>
            <person name="Zhang L."/>
            <person name="Jiang J."/>
        </authorList>
    </citation>
    <scope>NUCLEOTIDE SEQUENCE [LARGE SCALE GENOMIC DNA]</scope>
    <source>
        <strain evidence="1 2">ANB-1</strain>
    </source>
</reference>
<comment type="caution">
    <text evidence="1">The sequence shown here is derived from an EMBL/GenBank/DDBJ whole genome shotgun (WGS) entry which is preliminary data.</text>
</comment>
<evidence type="ECO:0000313" key="1">
    <source>
        <dbReference type="EMBL" id="PND29990.1"/>
    </source>
</evidence>
<dbReference type="RefSeq" id="WP_102776173.1">
    <property type="nucleotide sequence ID" value="NZ_POQS01000013.1"/>
</dbReference>